<sequence length="96" mass="10083">MTAALCRFHAAPNSIVGFLSSQCNIARGEIAQHVQKILLAVGLGRMTNKAAAGVRARCRECASQGQERAAGAGAAQQQRSDRETSLTGDGSGRERE</sequence>
<dbReference type="EMBL" id="BEZZ01000407">
    <property type="protein sequence ID" value="GCC32010.1"/>
    <property type="molecule type" value="Genomic_DNA"/>
</dbReference>
<feature type="compositionally biased region" description="Low complexity" evidence="1">
    <location>
        <begin position="69"/>
        <end position="78"/>
    </location>
</feature>
<proteinExistence type="predicted"/>
<evidence type="ECO:0000313" key="2">
    <source>
        <dbReference type="EMBL" id="GCC32010.1"/>
    </source>
</evidence>
<evidence type="ECO:0000313" key="3">
    <source>
        <dbReference type="Proteomes" id="UP000287033"/>
    </source>
</evidence>
<dbReference type="Proteomes" id="UP000287033">
    <property type="component" value="Unassembled WGS sequence"/>
</dbReference>
<comment type="caution">
    <text evidence="2">The sequence shown here is derived from an EMBL/GenBank/DDBJ whole genome shotgun (WGS) entry which is preliminary data.</text>
</comment>
<organism evidence="2 3">
    <name type="scientific">Chiloscyllium punctatum</name>
    <name type="common">Brownbanded bambooshark</name>
    <name type="synonym">Hemiscyllium punctatum</name>
    <dbReference type="NCBI Taxonomy" id="137246"/>
    <lineage>
        <taxon>Eukaryota</taxon>
        <taxon>Metazoa</taxon>
        <taxon>Chordata</taxon>
        <taxon>Craniata</taxon>
        <taxon>Vertebrata</taxon>
        <taxon>Chondrichthyes</taxon>
        <taxon>Elasmobranchii</taxon>
        <taxon>Galeomorphii</taxon>
        <taxon>Galeoidea</taxon>
        <taxon>Orectolobiformes</taxon>
        <taxon>Hemiscylliidae</taxon>
        <taxon>Chiloscyllium</taxon>
    </lineage>
</organism>
<accession>A0A401SNP5</accession>
<protein>
    <submittedName>
        <fullName evidence="2">Uncharacterized protein</fullName>
    </submittedName>
</protein>
<feature type="region of interest" description="Disordered" evidence="1">
    <location>
        <begin position="69"/>
        <end position="96"/>
    </location>
</feature>
<dbReference type="AlphaFoldDB" id="A0A401SNP5"/>
<evidence type="ECO:0000256" key="1">
    <source>
        <dbReference type="SAM" id="MobiDB-lite"/>
    </source>
</evidence>
<name>A0A401SNP5_CHIPU</name>
<keyword evidence="3" id="KW-1185">Reference proteome</keyword>
<gene>
    <name evidence="2" type="ORF">chiPu_0010470</name>
</gene>
<reference evidence="2 3" key="1">
    <citation type="journal article" date="2018" name="Nat. Ecol. Evol.">
        <title>Shark genomes provide insights into elasmobranch evolution and the origin of vertebrates.</title>
        <authorList>
            <person name="Hara Y"/>
            <person name="Yamaguchi K"/>
            <person name="Onimaru K"/>
            <person name="Kadota M"/>
            <person name="Koyanagi M"/>
            <person name="Keeley SD"/>
            <person name="Tatsumi K"/>
            <person name="Tanaka K"/>
            <person name="Motone F"/>
            <person name="Kageyama Y"/>
            <person name="Nozu R"/>
            <person name="Adachi N"/>
            <person name="Nishimura O"/>
            <person name="Nakagawa R"/>
            <person name="Tanegashima C"/>
            <person name="Kiyatake I"/>
            <person name="Matsumoto R"/>
            <person name="Murakumo K"/>
            <person name="Nishida K"/>
            <person name="Terakita A"/>
            <person name="Kuratani S"/>
            <person name="Sato K"/>
            <person name="Hyodo S Kuraku.S."/>
        </authorList>
    </citation>
    <scope>NUCLEOTIDE SEQUENCE [LARGE SCALE GENOMIC DNA]</scope>
</reference>